<sequence>MVWSHGHLSPGTYLETK</sequence>
<dbReference type="AlphaFoldDB" id="A0A0B0PM87"/>
<protein>
    <submittedName>
        <fullName evidence="1">Uncharacterized protein</fullName>
    </submittedName>
</protein>
<organism evidence="1 2">
    <name type="scientific">Gossypium arboreum</name>
    <name type="common">Tree cotton</name>
    <name type="synonym">Gossypium nanking</name>
    <dbReference type="NCBI Taxonomy" id="29729"/>
    <lineage>
        <taxon>Eukaryota</taxon>
        <taxon>Viridiplantae</taxon>
        <taxon>Streptophyta</taxon>
        <taxon>Embryophyta</taxon>
        <taxon>Tracheophyta</taxon>
        <taxon>Spermatophyta</taxon>
        <taxon>Magnoliopsida</taxon>
        <taxon>eudicotyledons</taxon>
        <taxon>Gunneridae</taxon>
        <taxon>Pentapetalae</taxon>
        <taxon>rosids</taxon>
        <taxon>malvids</taxon>
        <taxon>Malvales</taxon>
        <taxon>Malvaceae</taxon>
        <taxon>Malvoideae</taxon>
        <taxon>Gossypium</taxon>
    </lineage>
</organism>
<reference evidence="2" key="1">
    <citation type="submission" date="2014-09" db="EMBL/GenBank/DDBJ databases">
        <authorList>
            <person name="Mudge J."/>
            <person name="Ramaraj T."/>
            <person name="Lindquist I.E."/>
            <person name="Bharti A.K."/>
            <person name="Sundararajan A."/>
            <person name="Cameron C.T."/>
            <person name="Woodward J.E."/>
            <person name="May G.D."/>
            <person name="Brubaker C."/>
            <person name="Broadhvest J."/>
            <person name="Wilkins T.A."/>
        </authorList>
    </citation>
    <scope>NUCLEOTIDE SEQUENCE</scope>
    <source>
        <strain evidence="2">cv. AKA8401</strain>
    </source>
</reference>
<proteinExistence type="predicted"/>
<dbReference type="Proteomes" id="UP000032142">
    <property type="component" value="Unassembled WGS sequence"/>
</dbReference>
<evidence type="ECO:0000313" key="2">
    <source>
        <dbReference type="Proteomes" id="UP000032142"/>
    </source>
</evidence>
<dbReference type="EMBL" id="KN434545">
    <property type="protein sequence ID" value="KHG25977.1"/>
    <property type="molecule type" value="Genomic_DNA"/>
</dbReference>
<gene>
    <name evidence="1" type="ORF">F383_31846</name>
</gene>
<name>A0A0B0PM87_GOSAR</name>
<keyword evidence="2" id="KW-1185">Reference proteome</keyword>
<evidence type="ECO:0000313" key="1">
    <source>
        <dbReference type="EMBL" id="KHG25977.1"/>
    </source>
</evidence>
<accession>A0A0B0PM87</accession>